<evidence type="ECO:0000259" key="1">
    <source>
        <dbReference type="Pfam" id="PF13700"/>
    </source>
</evidence>
<sequence length="89" mass="9766">MPGRIPMTTRQRAALLMLPDDEAAIVKHYSLSGEDMTAIDTARTPATRLGYALQLCCLRYRAGICATGNCCLRSCSTILPSRSGWMQRS</sequence>
<protein>
    <submittedName>
        <fullName evidence="2">Mobile element protein</fullName>
    </submittedName>
</protein>
<comment type="caution">
    <text evidence="2">The sequence shown here is derived from an EMBL/GenBank/DDBJ whole genome shotgun (WGS) entry which is preliminary data.</text>
</comment>
<dbReference type="EMBL" id="BEWI01000034">
    <property type="protein sequence ID" value="GAY24641.1"/>
    <property type="molecule type" value="Genomic_DNA"/>
</dbReference>
<evidence type="ECO:0000313" key="3">
    <source>
        <dbReference type="Proteomes" id="UP000221538"/>
    </source>
</evidence>
<gene>
    <name evidence="2" type="ORF">SFOMI_5226</name>
</gene>
<dbReference type="Pfam" id="PF13700">
    <property type="entry name" value="DUF4158"/>
    <property type="match status" value="1"/>
</dbReference>
<proteinExistence type="predicted"/>
<organism evidence="2 3">
    <name type="scientific">Sphingobium fuliginis (strain ATCC 27551)</name>
    <dbReference type="NCBI Taxonomy" id="336203"/>
    <lineage>
        <taxon>Bacteria</taxon>
        <taxon>Pseudomonadati</taxon>
        <taxon>Pseudomonadota</taxon>
        <taxon>Alphaproteobacteria</taxon>
        <taxon>Sphingomonadales</taxon>
        <taxon>Sphingomonadaceae</taxon>
        <taxon>Sphingobium</taxon>
    </lineage>
</organism>
<dbReference type="InterPro" id="IPR025296">
    <property type="entry name" value="DUF4158"/>
</dbReference>
<evidence type="ECO:0000313" key="2">
    <source>
        <dbReference type="EMBL" id="GAY24641.1"/>
    </source>
</evidence>
<feature type="domain" description="DUF4158" evidence="1">
    <location>
        <begin position="7"/>
        <end position="62"/>
    </location>
</feature>
<accession>A0A292ZP19</accession>
<dbReference type="AlphaFoldDB" id="A0A292ZP19"/>
<reference evidence="2 3" key="2">
    <citation type="journal article" date="2013" name="Environ. Sci. Technol.">
        <title>The 4-tert-butylphenol-utilizing bacterium Sphingobium fuliginis OMI can degrade bisphenols via phenolic ring hydroxylation and meta-cleavage pathway.</title>
        <authorList>
            <person name="Ogata Y."/>
            <person name="Goda S."/>
            <person name="Toyama T."/>
            <person name="Sei K."/>
            <person name="Ike M."/>
        </authorList>
    </citation>
    <scope>NUCLEOTIDE SEQUENCE [LARGE SCALE GENOMIC DNA]</scope>
    <source>
        <strain evidence="2 3">OMI</strain>
    </source>
</reference>
<name>A0A292ZP19_SPHSA</name>
<dbReference type="Proteomes" id="UP000221538">
    <property type="component" value="Unassembled WGS sequence"/>
</dbReference>
<reference evidence="2 3" key="1">
    <citation type="journal article" date="2013" name="Biodegradation">
        <title>Occurrence of 4-tert-butylphenol (4-t-BP) biodegradation in an aquatic sample caused by the presence of Spirodela polyrrhiza and isolation of a 4-t-BP-utilizing bacterium.</title>
        <authorList>
            <person name="Ogata Y."/>
            <person name="Toyama T."/>
            <person name="Yu N."/>
            <person name="Wang X."/>
            <person name="Sei K."/>
            <person name="Ike M."/>
        </authorList>
    </citation>
    <scope>NUCLEOTIDE SEQUENCE [LARGE SCALE GENOMIC DNA]</scope>
    <source>
        <strain evidence="2 3">OMI</strain>
    </source>
</reference>